<evidence type="ECO:0000259" key="2">
    <source>
        <dbReference type="Pfam" id="PF07853"/>
    </source>
</evidence>
<dbReference type="InterPro" id="IPR012867">
    <property type="entry name" value="DUF1648"/>
</dbReference>
<feature type="domain" description="DUF1648" evidence="2">
    <location>
        <begin position="20"/>
        <end position="64"/>
    </location>
</feature>
<evidence type="ECO:0000256" key="1">
    <source>
        <dbReference type="SAM" id="Phobius"/>
    </source>
</evidence>
<keyword evidence="1" id="KW-1133">Transmembrane helix</keyword>
<feature type="transmembrane region" description="Helical" evidence="1">
    <location>
        <begin position="12"/>
        <end position="32"/>
    </location>
</feature>
<keyword evidence="1" id="KW-0812">Transmembrane</keyword>
<feature type="transmembrane region" description="Helical" evidence="1">
    <location>
        <begin position="110"/>
        <end position="134"/>
    </location>
</feature>
<gene>
    <name evidence="3" type="ORF">AN216_09785</name>
</gene>
<dbReference type="RefSeq" id="WP_070196307.1">
    <property type="nucleotide sequence ID" value="NZ_LJGU01000115.1"/>
</dbReference>
<dbReference type="OrthoDB" id="4221725at2"/>
<dbReference type="STRING" id="1075402.AN216_09785"/>
<dbReference type="AlphaFoldDB" id="A0A1E7KJG4"/>
<dbReference type="Pfam" id="PF07853">
    <property type="entry name" value="DUF1648"/>
    <property type="match status" value="1"/>
</dbReference>
<evidence type="ECO:0000313" key="3">
    <source>
        <dbReference type="EMBL" id="OEV03977.1"/>
    </source>
</evidence>
<sequence length="178" mass="19336">MPTEQRPPFPWLWLAPGLVLLFALLVWGVLVYPELPERVPQHFGPEGVDRYAAKSVGSVFVPVFVYAGVLAVMVGVAELARRIRPESELRPGEHTSPMINRPRTRADAVAITRATLFLGSCVGVTFAVSCTVMWRTDSATEPSGWLLAASLLPVAVGTVGLLVAALRGRKKRPIAPER</sequence>
<accession>A0A1E7KJG4</accession>
<feature type="transmembrane region" description="Helical" evidence="1">
    <location>
        <begin position="59"/>
        <end position="80"/>
    </location>
</feature>
<feature type="transmembrane region" description="Helical" evidence="1">
    <location>
        <begin position="146"/>
        <end position="166"/>
    </location>
</feature>
<comment type="caution">
    <text evidence="3">The sequence shown here is derived from an EMBL/GenBank/DDBJ whole genome shotgun (WGS) entry which is preliminary data.</text>
</comment>
<evidence type="ECO:0000313" key="4">
    <source>
        <dbReference type="Proteomes" id="UP000176101"/>
    </source>
</evidence>
<protein>
    <recommendedName>
        <fullName evidence="2">DUF1648 domain-containing protein</fullName>
    </recommendedName>
</protein>
<proteinExistence type="predicted"/>
<organism evidence="3 4">
    <name type="scientific">Streptomyces oceani</name>
    <dbReference type="NCBI Taxonomy" id="1075402"/>
    <lineage>
        <taxon>Bacteria</taxon>
        <taxon>Bacillati</taxon>
        <taxon>Actinomycetota</taxon>
        <taxon>Actinomycetes</taxon>
        <taxon>Kitasatosporales</taxon>
        <taxon>Streptomycetaceae</taxon>
        <taxon>Streptomyces</taxon>
    </lineage>
</organism>
<dbReference type="Proteomes" id="UP000176101">
    <property type="component" value="Unassembled WGS sequence"/>
</dbReference>
<keyword evidence="1" id="KW-0472">Membrane</keyword>
<dbReference type="EMBL" id="LJGU01000115">
    <property type="protein sequence ID" value="OEV03977.1"/>
    <property type="molecule type" value="Genomic_DNA"/>
</dbReference>
<reference evidence="3 4" key="1">
    <citation type="journal article" date="2016" name="Front. Microbiol.">
        <title>Comparative Genomics Analysis of Streptomyces Species Reveals Their Adaptation to the Marine Environment and Their Diversity at the Genomic Level.</title>
        <authorList>
            <person name="Tian X."/>
            <person name="Zhang Z."/>
            <person name="Yang T."/>
            <person name="Chen M."/>
            <person name="Li J."/>
            <person name="Chen F."/>
            <person name="Yang J."/>
            <person name="Li W."/>
            <person name="Zhang B."/>
            <person name="Zhang Z."/>
            <person name="Wu J."/>
            <person name="Zhang C."/>
            <person name="Long L."/>
            <person name="Xiao J."/>
        </authorList>
    </citation>
    <scope>NUCLEOTIDE SEQUENCE [LARGE SCALE GENOMIC DNA]</scope>
    <source>
        <strain evidence="3 4">SCSIO 02100</strain>
    </source>
</reference>
<name>A0A1E7KJG4_9ACTN</name>
<keyword evidence="4" id="KW-1185">Reference proteome</keyword>